<reference evidence="9 10" key="1">
    <citation type="submission" date="2021-06" db="EMBL/GenBank/DDBJ databases">
        <title>Genome-based taxonomic framework of Microbacterium strains isolated from marine environment, the description of four new species and reclassification of four preexisting species.</title>
        <authorList>
            <person name="Lee S.D."/>
            <person name="Kim S.-M."/>
            <person name="Byeon Y.-S."/>
            <person name="Yang H.L."/>
            <person name="Kim I.S."/>
        </authorList>
    </citation>
    <scope>NUCLEOTIDE SEQUENCE [LARGE SCALE GENOMIC DNA]</scope>
    <source>
        <strain evidence="9 10">SSW1-49</strain>
    </source>
</reference>
<evidence type="ECO:0000256" key="1">
    <source>
        <dbReference type="ARBA" id="ARBA00001974"/>
    </source>
</evidence>
<evidence type="ECO:0000259" key="8">
    <source>
        <dbReference type="Pfam" id="PF02771"/>
    </source>
</evidence>
<evidence type="ECO:0000256" key="4">
    <source>
        <dbReference type="ARBA" id="ARBA00022827"/>
    </source>
</evidence>
<evidence type="ECO:0000313" key="9">
    <source>
        <dbReference type="EMBL" id="MCK2035524.1"/>
    </source>
</evidence>
<comment type="caution">
    <text evidence="9">The sequence shown here is derived from an EMBL/GenBank/DDBJ whole genome shotgun (WGS) entry which is preliminary data.</text>
</comment>
<dbReference type="RefSeq" id="WP_247628943.1">
    <property type="nucleotide sequence ID" value="NZ_JAHWXN010000001.1"/>
</dbReference>
<evidence type="ECO:0000256" key="3">
    <source>
        <dbReference type="ARBA" id="ARBA00022630"/>
    </source>
</evidence>
<dbReference type="InterPro" id="IPR013786">
    <property type="entry name" value="AcylCoA_DH/ox_N"/>
</dbReference>
<accession>A0ABT0FC63</accession>
<organism evidence="9 10">
    <name type="scientific">Microbacterium croceum</name>
    <dbReference type="NCBI Taxonomy" id="2851645"/>
    <lineage>
        <taxon>Bacteria</taxon>
        <taxon>Bacillati</taxon>
        <taxon>Actinomycetota</taxon>
        <taxon>Actinomycetes</taxon>
        <taxon>Micrococcales</taxon>
        <taxon>Microbacteriaceae</taxon>
        <taxon>Microbacterium</taxon>
    </lineage>
</organism>
<dbReference type="Proteomes" id="UP001300096">
    <property type="component" value="Unassembled WGS sequence"/>
</dbReference>
<dbReference type="InterPro" id="IPR009100">
    <property type="entry name" value="AcylCoA_DH/oxidase_NM_dom_sf"/>
</dbReference>
<dbReference type="Pfam" id="PF00441">
    <property type="entry name" value="Acyl-CoA_dh_1"/>
    <property type="match status" value="1"/>
</dbReference>
<feature type="domain" description="Acyl-CoA dehydrogenase/oxidase N-terminal" evidence="8">
    <location>
        <begin position="9"/>
        <end position="120"/>
    </location>
</feature>
<dbReference type="InterPro" id="IPR006089">
    <property type="entry name" value="Acyl-CoA_DH_CS"/>
</dbReference>
<keyword evidence="10" id="KW-1185">Reference proteome</keyword>
<comment type="cofactor">
    <cofactor evidence="1 5">
        <name>FAD</name>
        <dbReference type="ChEBI" id="CHEBI:57692"/>
    </cofactor>
</comment>
<evidence type="ECO:0000256" key="2">
    <source>
        <dbReference type="ARBA" id="ARBA00009347"/>
    </source>
</evidence>
<protein>
    <submittedName>
        <fullName evidence="9">Acyl-CoA dehydrogenase family protein</fullName>
    </submittedName>
</protein>
<dbReference type="InterPro" id="IPR009075">
    <property type="entry name" value="AcylCo_DH/oxidase_C"/>
</dbReference>
<comment type="similarity">
    <text evidence="2 5">Belongs to the acyl-CoA dehydrogenase family.</text>
</comment>
<dbReference type="PROSITE" id="PS00072">
    <property type="entry name" value="ACYL_COA_DH_1"/>
    <property type="match status" value="1"/>
</dbReference>
<evidence type="ECO:0000259" key="7">
    <source>
        <dbReference type="Pfam" id="PF02770"/>
    </source>
</evidence>
<dbReference type="PANTHER" id="PTHR43884:SF12">
    <property type="entry name" value="ISOVALERYL-COA DEHYDROGENASE, MITOCHONDRIAL-RELATED"/>
    <property type="match status" value="1"/>
</dbReference>
<dbReference type="InterPro" id="IPR006091">
    <property type="entry name" value="Acyl-CoA_Oxase/DH_mid-dom"/>
</dbReference>
<dbReference type="PROSITE" id="PS00073">
    <property type="entry name" value="ACYL_COA_DH_2"/>
    <property type="match status" value="1"/>
</dbReference>
<dbReference type="InterPro" id="IPR036250">
    <property type="entry name" value="AcylCo_DH-like_C"/>
</dbReference>
<dbReference type="SUPFAM" id="SSF56645">
    <property type="entry name" value="Acyl-CoA dehydrogenase NM domain-like"/>
    <property type="match status" value="1"/>
</dbReference>
<proteinExistence type="inferred from homology"/>
<dbReference type="PANTHER" id="PTHR43884">
    <property type="entry name" value="ACYL-COA DEHYDROGENASE"/>
    <property type="match status" value="1"/>
</dbReference>
<dbReference type="Gene3D" id="2.40.110.10">
    <property type="entry name" value="Butyryl-CoA Dehydrogenase, subunit A, domain 2"/>
    <property type="match status" value="1"/>
</dbReference>
<keyword evidence="3 5" id="KW-0285">Flavoprotein</keyword>
<sequence length="379" mass="40648">MPVPRIMPTEESAELIELTREIVGKELRPIVSELDATASFPRDMFRTLGRAGLLSLPYPEEFDGGGQSYEVYLQVLEEVASASASVGVGVSVHILSCFGLFTSGSAEQKERWLPQMLSGDLLGAYCLSEAHAGSDPAAMRTRAVRDGEEYVINGAKAWTTHGGKADFYKVMARTGEGSRGISCFLVPADTPGLSADNPERKMGLMSSTTATMLFEDVRIPIERRLGAEGQGLPIALSGLDAGRLGIAAVATGLAQEALDVAVKYARERETFGRSIIEHQGLAFLLADMAAAVASARATYLAAARLKDAGRSYSHEASIAKLVCTDNAMKVTTDAVQVLGGAGYTKDFPTERYMREAKVMQIFEGTNQIQRLVISRGLAR</sequence>
<gene>
    <name evidence="9" type="ORF">KZC51_05165</name>
</gene>
<dbReference type="Pfam" id="PF02771">
    <property type="entry name" value="Acyl-CoA_dh_N"/>
    <property type="match status" value="1"/>
</dbReference>
<dbReference type="Pfam" id="PF02770">
    <property type="entry name" value="Acyl-CoA_dh_M"/>
    <property type="match status" value="1"/>
</dbReference>
<dbReference type="Gene3D" id="1.10.540.10">
    <property type="entry name" value="Acyl-CoA dehydrogenase/oxidase, N-terminal domain"/>
    <property type="match status" value="1"/>
</dbReference>
<dbReference type="InterPro" id="IPR046373">
    <property type="entry name" value="Acyl-CoA_Oxase/DH_mid-dom_sf"/>
</dbReference>
<feature type="domain" description="Acyl-CoA oxidase/dehydrogenase middle" evidence="7">
    <location>
        <begin position="124"/>
        <end position="217"/>
    </location>
</feature>
<keyword evidence="4 5" id="KW-0274">FAD</keyword>
<evidence type="ECO:0000256" key="5">
    <source>
        <dbReference type="RuleBase" id="RU362125"/>
    </source>
</evidence>
<dbReference type="EMBL" id="JAHWXN010000001">
    <property type="protein sequence ID" value="MCK2035524.1"/>
    <property type="molecule type" value="Genomic_DNA"/>
</dbReference>
<dbReference type="Gene3D" id="1.20.140.10">
    <property type="entry name" value="Butyryl-CoA Dehydrogenase, subunit A, domain 3"/>
    <property type="match status" value="1"/>
</dbReference>
<keyword evidence="5" id="KW-0560">Oxidoreductase</keyword>
<dbReference type="InterPro" id="IPR037069">
    <property type="entry name" value="AcylCoA_DH/ox_N_sf"/>
</dbReference>
<dbReference type="PIRSF" id="PIRSF016578">
    <property type="entry name" value="HsaA"/>
    <property type="match status" value="1"/>
</dbReference>
<dbReference type="SUPFAM" id="SSF47203">
    <property type="entry name" value="Acyl-CoA dehydrogenase C-terminal domain-like"/>
    <property type="match status" value="1"/>
</dbReference>
<evidence type="ECO:0000259" key="6">
    <source>
        <dbReference type="Pfam" id="PF00441"/>
    </source>
</evidence>
<name>A0ABT0FC63_9MICO</name>
<evidence type="ECO:0000313" key="10">
    <source>
        <dbReference type="Proteomes" id="UP001300096"/>
    </source>
</evidence>
<feature type="domain" description="Acyl-CoA dehydrogenase/oxidase C-terminal" evidence="6">
    <location>
        <begin position="229"/>
        <end position="377"/>
    </location>
</feature>